<dbReference type="Proteomes" id="UP001595974">
    <property type="component" value="Unassembled WGS sequence"/>
</dbReference>
<protein>
    <submittedName>
        <fullName evidence="2">PrkA family serine protein kinase</fullName>
    </submittedName>
</protein>
<dbReference type="EMBL" id="JBHSOG010000094">
    <property type="protein sequence ID" value="MFC5771258.1"/>
    <property type="molecule type" value="Genomic_DNA"/>
</dbReference>
<reference evidence="3" key="1">
    <citation type="journal article" date="2019" name="Int. J. Syst. Evol. Microbiol.">
        <title>The Global Catalogue of Microorganisms (GCM) 10K type strain sequencing project: providing services to taxonomists for standard genome sequencing and annotation.</title>
        <authorList>
            <consortium name="The Broad Institute Genomics Platform"/>
            <consortium name="The Broad Institute Genome Sequencing Center for Infectious Disease"/>
            <person name="Wu L."/>
            <person name="Ma J."/>
        </authorList>
    </citation>
    <scope>NUCLEOTIDE SEQUENCE [LARGE SCALE GENOMIC DNA]</scope>
    <source>
        <strain evidence="3">SHR3</strain>
    </source>
</reference>
<proteinExistence type="predicted"/>
<accession>A0ABW1AWE1</accession>
<evidence type="ECO:0000259" key="1">
    <source>
        <dbReference type="Pfam" id="PF08298"/>
    </source>
</evidence>
<evidence type="ECO:0000313" key="3">
    <source>
        <dbReference type="Proteomes" id="UP001595974"/>
    </source>
</evidence>
<dbReference type="InterPro" id="IPR013153">
    <property type="entry name" value="Prk_AAA"/>
</dbReference>
<keyword evidence="2" id="KW-0418">Kinase</keyword>
<name>A0ABW1AWE1_9RHOO</name>
<dbReference type="Pfam" id="PF08298">
    <property type="entry name" value="AAA_PrkA"/>
    <property type="match status" value="1"/>
</dbReference>
<dbReference type="GO" id="GO:0016301">
    <property type="term" value="F:kinase activity"/>
    <property type="evidence" value="ECO:0007669"/>
    <property type="project" value="UniProtKB-KW"/>
</dbReference>
<comment type="caution">
    <text evidence="2">The sequence shown here is derived from an EMBL/GenBank/DDBJ whole genome shotgun (WGS) entry which is preliminary data.</text>
</comment>
<feature type="domain" description="PrkA AAA" evidence="1">
    <location>
        <begin position="19"/>
        <end position="65"/>
    </location>
</feature>
<keyword evidence="2" id="KW-0808">Transferase</keyword>
<keyword evidence="3" id="KW-1185">Reference proteome</keyword>
<sequence>MSIFNAYQARYETAREEEMSLQDYLELCRSDRTAYATAAERMLMAIGEPELVDTRLDPRLSRIFS</sequence>
<gene>
    <name evidence="2" type="ORF">ACFPTN_17900</name>
</gene>
<feature type="non-terminal residue" evidence="2">
    <location>
        <position position="65"/>
    </location>
</feature>
<organism evidence="2 3">
    <name type="scientific">Thauera sinica</name>
    <dbReference type="NCBI Taxonomy" id="2665146"/>
    <lineage>
        <taxon>Bacteria</taxon>
        <taxon>Pseudomonadati</taxon>
        <taxon>Pseudomonadota</taxon>
        <taxon>Betaproteobacteria</taxon>
        <taxon>Rhodocyclales</taxon>
        <taxon>Zoogloeaceae</taxon>
        <taxon>Thauera</taxon>
    </lineage>
</organism>
<evidence type="ECO:0000313" key="2">
    <source>
        <dbReference type="EMBL" id="MFC5771258.1"/>
    </source>
</evidence>